<reference evidence="2 3" key="1">
    <citation type="journal article" date="2014" name="Nat. Commun.">
        <title>Physiological and genomic features of highly alkaliphilic hydrogen-utilizing Betaproteobacteria from a continental serpentinizing site.</title>
        <authorList>
            <person name="Suzuki S."/>
            <person name="Kuenen J.G."/>
            <person name="Schipper K."/>
            <person name="van der Velde S."/>
            <person name="Ishii S."/>
            <person name="Wu A."/>
            <person name="Sorokin D.Y."/>
            <person name="Tenney A."/>
            <person name="Meng X.Y."/>
            <person name="Morrill P.L."/>
            <person name="Kamagata Y."/>
            <person name="Muyzer G."/>
            <person name="Nealson K.H."/>
        </authorList>
    </citation>
    <scope>NUCLEOTIDE SEQUENCE [LARGE SCALE GENOMIC DNA]</scope>
    <source>
        <strain evidence="2 3">A1</strain>
    </source>
</reference>
<dbReference type="OrthoDB" id="9814432at2"/>
<name>A0A060NR93_9BURK</name>
<dbReference type="NCBIfam" id="NF041023">
    <property type="entry name" value="PP0621_fam"/>
    <property type="match status" value="1"/>
</dbReference>
<protein>
    <submittedName>
        <fullName evidence="2">Flp pilus assembly protein TadB</fullName>
    </submittedName>
</protein>
<evidence type="ECO:0000313" key="3">
    <source>
        <dbReference type="Proteomes" id="UP000067461"/>
    </source>
</evidence>
<accession>A0A060NR93</accession>
<evidence type="ECO:0000313" key="2">
    <source>
        <dbReference type="EMBL" id="BAO81414.1"/>
    </source>
</evidence>
<organism evidence="2 3">
    <name type="scientific">Serpentinimonas raichei</name>
    <dbReference type="NCBI Taxonomy" id="1458425"/>
    <lineage>
        <taxon>Bacteria</taxon>
        <taxon>Pseudomonadati</taxon>
        <taxon>Pseudomonadota</taxon>
        <taxon>Betaproteobacteria</taxon>
        <taxon>Burkholderiales</taxon>
        <taxon>Comamonadaceae</taxon>
        <taxon>Serpentinimonas</taxon>
    </lineage>
</organism>
<dbReference type="Proteomes" id="UP000067461">
    <property type="component" value="Chromosome"/>
</dbReference>
<dbReference type="RefSeq" id="WP_045531914.1">
    <property type="nucleotide sequence ID" value="NZ_AP014568.1"/>
</dbReference>
<keyword evidence="3" id="KW-1185">Reference proteome</keyword>
<evidence type="ECO:0000256" key="1">
    <source>
        <dbReference type="SAM" id="MobiDB-lite"/>
    </source>
</evidence>
<dbReference type="STRING" id="1458425.SRAA_1560"/>
<proteinExistence type="predicted"/>
<dbReference type="AlphaFoldDB" id="A0A060NR93"/>
<dbReference type="HOGENOM" id="CLU_168222_1_0_4"/>
<dbReference type="KEGG" id="cbaa:SRAA_1560"/>
<dbReference type="EMBL" id="AP014568">
    <property type="protein sequence ID" value="BAO81414.1"/>
    <property type="molecule type" value="Genomic_DNA"/>
</dbReference>
<feature type="region of interest" description="Disordered" evidence="1">
    <location>
        <begin position="25"/>
        <end position="44"/>
    </location>
</feature>
<gene>
    <name evidence="2" type="ORF">SRAA_1560</name>
</gene>
<dbReference type="InterPro" id="IPR049708">
    <property type="entry name" value="PP0621-like"/>
</dbReference>
<sequence>MKYALLAVVLLAAFFIWRHKRRQRQRELQQQQTQREAAERERKLGRPVPMTACRHCGLHLPLADATAGKLGHYCGPEHRQRAED</sequence>